<dbReference type="AlphaFoldDB" id="A0A816S6T0"/>
<dbReference type="InterPro" id="IPR013517">
    <property type="entry name" value="FG-GAP"/>
</dbReference>
<keyword evidence="2" id="KW-1133">Transmembrane helix</keyword>
<dbReference type="PANTHER" id="PTHR46580:SF4">
    <property type="entry name" value="ATP_GTP-BINDING PROTEIN"/>
    <property type="match status" value="1"/>
</dbReference>
<keyword evidence="1" id="KW-0732">Signal</keyword>
<name>A0A816S6T0_9BILA</name>
<feature type="transmembrane region" description="Helical" evidence="2">
    <location>
        <begin position="70"/>
        <end position="92"/>
    </location>
</feature>
<accession>A0A816S6T0</accession>
<evidence type="ECO:0000256" key="2">
    <source>
        <dbReference type="SAM" id="Phobius"/>
    </source>
</evidence>
<keyword evidence="2" id="KW-0812">Transmembrane</keyword>
<comment type="caution">
    <text evidence="3">The sequence shown here is derived from an EMBL/GenBank/DDBJ whole genome shotgun (WGS) entry which is preliminary data.</text>
</comment>
<reference evidence="3" key="1">
    <citation type="submission" date="2021-02" db="EMBL/GenBank/DDBJ databases">
        <authorList>
            <person name="Nowell W R."/>
        </authorList>
    </citation>
    <scope>NUCLEOTIDE SEQUENCE</scope>
</reference>
<organism evidence="3 4">
    <name type="scientific">Rotaria magnacalcarata</name>
    <dbReference type="NCBI Taxonomy" id="392030"/>
    <lineage>
        <taxon>Eukaryota</taxon>
        <taxon>Metazoa</taxon>
        <taxon>Spiralia</taxon>
        <taxon>Gnathifera</taxon>
        <taxon>Rotifera</taxon>
        <taxon>Eurotatoria</taxon>
        <taxon>Bdelloidea</taxon>
        <taxon>Philodinida</taxon>
        <taxon>Philodinidae</taxon>
        <taxon>Rotaria</taxon>
    </lineage>
</organism>
<proteinExistence type="predicted"/>
<evidence type="ECO:0000256" key="1">
    <source>
        <dbReference type="ARBA" id="ARBA00022729"/>
    </source>
</evidence>
<keyword evidence="2" id="KW-0472">Membrane</keyword>
<protein>
    <recommendedName>
        <fullName evidence="5">VCBS repeat-containing protein</fullName>
    </recommendedName>
</protein>
<evidence type="ECO:0000313" key="3">
    <source>
        <dbReference type="EMBL" id="CAF2081446.1"/>
    </source>
</evidence>
<dbReference type="Gene3D" id="2.30.30.100">
    <property type="match status" value="2"/>
</dbReference>
<gene>
    <name evidence="3" type="ORF">MBJ925_LOCUS18717</name>
</gene>
<evidence type="ECO:0000313" key="4">
    <source>
        <dbReference type="Proteomes" id="UP000663824"/>
    </source>
</evidence>
<dbReference type="Gene3D" id="2.130.10.130">
    <property type="entry name" value="Integrin alpha, N-terminal"/>
    <property type="match status" value="1"/>
</dbReference>
<dbReference type="InterPro" id="IPR028994">
    <property type="entry name" value="Integrin_alpha_N"/>
</dbReference>
<dbReference type="Proteomes" id="UP000663824">
    <property type="component" value="Unassembled WGS sequence"/>
</dbReference>
<dbReference type="SUPFAM" id="SSF69318">
    <property type="entry name" value="Integrin alpha N-terminal domain"/>
    <property type="match status" value="2"/>
</dbReference>
<sequence>MIENSIRSNPIPFEQARDAHHSHVANKQCESTAQNQTSSTTVAVLANQKIKKSTNNATPLNKTFWSKHGVAVATGAFGVFTIMTIIIGILTVCCTSPKATVSEDFNKDCYVELAVANYGMDNVVIFFENKNFTFANQITISTAHGSRPHSITVGSFTNDDNPDIAVPNYGSNEIVVILNNGNGAFANRVNYSTCFASPYSIVAGDFNQDNRSDLIAINNGTNNTGLFLGSGNSTFGKSTMYSTGALSSISFAICDINKDHRLDIIMVSNGTGAVDILLGSFEGFETQIKFSAGSYPICVAVADFNNGTRLDIVVVNLGTNDVSVLLASINYIGFLKQSTLTTGNGSRPQSLVIDDFNHDSQMDLAVVNSGSYNIAIFLGYDNYSFVNPTILATGSEPMPIASGDFNNDTRFEVVVANYASRSVSIFLGYGNDSFTNQTIYSTGSDSYPYFVAVGDFNNDISLDVIIVIQYTNNIGIFLGYGNGTFSSITLIPMGYGSNPFVVLVGDFNNDTKLDFAVANSGTDSLSILLQTC</sequence>
<dbReference type="EMBL" id="CAJNRE010009392">
    <property type="protein sequence ID" value="CAF2081446.1"/>
    <property type="molecule type" value="Genomic_DNA"/>
</dbReference>
<evidence type="ECO:0008006" key="5">
    <source>
        <dbReference type="Google" id="ProtNLM"/>
    </source>
</evidence>
<dbReference type="PANTHER" id="PTHR46580">
    <property type="entry name" value="SENSOR KINASE-RELATED"/>
    <property type="match status" value="1"/>
</dbReference>
<dbReference type="Pfam" id="PF13517">
    <property type="entry name" value="FG-GAP_3"/>
    <property type="match status" value="4"/>
</dbReference>